<gene>
    <name evidence="4" type="ORF">ACFSW5_14325</name>
</gene>
<evidence type="ECO:0000256" key="1">
    <source>
        <dbReference type="ARBA" id="ARBA00022679"/>
    </source>
</evidence>
<proteinExistence type="predicted"/>
<dbReference type="PANTHER" id="PTHR46401">
    <property type="entry name" value="GLYCOSYLTRANSFERASE WBBK-RELATED"/>
    <property type="match status" value="1"/>
</dbReference>
<feature type="domain" description="Glycosyl transferase family 1" evidence="2">
    <location>
        <begin position="160"/>
        <end position="318"/>
    </location>
</feature>
<dbReference type="Pfam" id="PF00534">
    <property type="entry name" value="Glycos_transf_1"/>
    <property type="match status" value="1"/>
</dbReference>
<sequence length="360" mass="40791">MGKPTVYMWPKFSPDNKYSELLTRSVEDNGLHVEHYDKRNALKPAKGDIVHMHWPSYSYQASSFPLTIVKSLLYAALLLFFKLRGVRLFWTVHNIWPHSTGKTKWDYLMRKYILAVCNKGFVLSESVKREAVETFGVSPDKLVVTPHGHYVDAYPAGGADIRKRFGIPSDHFLFLFVGRINPYKGIERLVEAFTALKLDSAHLLIAGKVDDGYSLDFIDKANDPRIKVYPKFVDDSELVDYLRAGNVVVLPYNQITTSGSAILALSYYKPVVAPKLGSLSEYIPEGGGILYDPADPEGLRKALEQSVRLNREETEKHIAKKLAELDWKKIAGRMIHVYMANRNDIAVMEGQTVSARNIRR</sequence>
<dbReference type="Pfam" id="PF13439">
    <property type="entry name" value="Glyco_transf_4"/>
    <property type="match status" value="1"/>
</dbReference>
<organism evidence="4 5">
    <name type="scientific">Paenibacillus thailandensis</name>
    <dbReference type="NCBI Taxonomy" id="393250"/>
    <lineage>
        <taxon>Bacteria</taxon>
        <taxon>Bacillati</taxon>
        <taxon>Bacillota</taxon>
        <taxon>Bacilli</taxon>
        <taxon>Bacillales</taxon>
        <taxon>Paenibacillaceae</taxon>
        <taxon>Paenibacillus</taxon>
    </lineage>
</organism>
<dbReference type="GO" id="GO:0016757">
    <property type="term" value="F:glycosyltransferase activity"/>
    <property type="evidence" value="ECO:0007669"/>
    <property type="project" value="UniProtKB-KW"/>
</dbReference>
<evidence type="ECO:0000259" key="3">
    <source>
        <dbReference type="Pfam" id="PF13439"/>
    </source>
</evidence>
<keyword evidence="4" id="KW-0328">Glycosyltransferase</keyword>
<dbReference type="Gene3D" id="3.40.50.2000">
    <property type="entry name" value="Glycogen Phosphorylase B"/>
    <property type="match status" value="2"/>
</dbReference>
<dbReference type="SUPFAM" id="SSF53756">
    <property type="entry name" value="UDP-Glycosyltransferase/glycogen phosphorylase"/>
    <property type="match status" value="1"/>
</dbReference>
<evidence type="ECO:0000313" key="4">
    <source>
        <dbReference type="EMBL" id="MFD2661427.1"/>
    </source>
</evidence>
<protein>
    <submittedName>
        <fullName evidence="4">Glycosyltransferase family 4 protein</fullName>
        <ecNumber evidence="4">2.4.-.-</ecNumber>
    </submittedName>
</protein>
<dbReference type="PANTHER" id="PTHR46401:SF2">
    <property type="entry name" value="GLYCOSYLTRANSFERASE WBBK-RELATED"/>
    <property type="match status" value="1"/>
</dbReference>
<dbReference type="InterPro" id="IPR001296">
    <property type="entry name" value="Glyco_trans_1"/>
</dbReference>
<dbReference type="CDD" id="cd03801">
    <property type="entry name" value="GT4_PimA-like"/>
    <property type="match status" value="1"/>
</dbReference>
<dbReference type="InterPro" id="IPR028098">
    <property type="entry name" value="Glyco_trans_4-like_N"/>
</dbReference>
<evidence type="ECO:0000259" key="2">
    <source>
        <dbReference type="Pfam" id="PF00534"/>
    </source>
</evidence>
<dbReference type="EC" id="2.4.-.-" evidence="4"/>
<accession>A0ABW5QYE5</accession>
<evidence type="ECO:0000313" key="5">
    <source>
        <dbReference type="Proteomes" id="UP001597493"/>
    </source>
</evidence>
<feature type="domain" description="Glycosyltransferase subfamily 4-like N-terminal" evidence="3">
    <location>
        <begin position="73"/>
        <end position="148"/>
    </location>
</feature>
<reference evidence="5" key="1">
    <citation type="journal article" date="2019" name="Int. J. Syst. Evol. Microbiol.">
        <title>The Global Catalogue of Microorganisms (GCM) 10K type strain sequencing project: providing services to taxonomists for standard genome sequencing and annotation.</title>
        <authorList>
            <consortium name="The Broad Institute Genomics Platform"/>
            <consortium name="The Broad Institute Genome Sequencing Center for Infectious Disease"/>
            <person name="Wu L."/>
            <person name="Ma J."/>
        </authorList>
    </citation>
    <scope>NUCLEOTIDE SEQUENCE [LARGE SCALE GENOMIC DNA]</scope>
    <source>
        <strain evidence="5">TISTR 1827</strain>
    </source>
</reference>
<keyword evidence="1 4" id="KW-0808">Transferase</keyword>
<name>A0ABW5QYE5_9BACL</name>
<dbReference type="Proteomes" id="UP001597493">
    <property type="component" value="Unassembled WGS sequence"/>
</dbReference>
<keyword evidence="5" id="KW-1185">Reference proteome</keyword>
<comment type="caution">
    <text evidence="4">The sequence shown here is derived from an EMBL/GenBank/DDBJ whole genome shotgun (WGS) entry which is preliminary data.</text>
</comment>
<dbReference type="RefSeq" id="WP_379274248.1">
    <property type="nucleotide sequence ID" value="NZ_JBHUGT010000049.1"/>
</dbReference>
<dbReference type="EMBL" id="JBHUMY010000013">
    <property type="protein sequence ID" value="MFD2661427.1"/>
    <property type="molecule type" value="Genomic_DNA"/>
</dbReference>